<reference evidence="2 3" key="1">
    <citation type="journal article" date="2019" name="Sci. Rep.">
        <title>Orb-weaving spider Araneus ventricosus genome elucidates the spidroin gene catalogue.</title>
        <authorList>
            <person name="Kono N."/>
            <person name="Nakamura H."/>
            <person name="Ohtoshi R."/>
            <person name="Moran D.A.P."/>
            <person name="Shinohara A."/>
            <person name="Yoshida Y."/>
            <person name="Fujiwara M."/>
            <person name="Mori M."/>
            <person name="Tomita M."/>
            <person name="Arakawa K."/>
        </authorList>
    </citation>
    <scope>NUCLEOTIDE SEQUENCE [LARGE SCALE GENOMIC DNA]</scope>
</reference>
<feature type="region of interest" description="Disordered" evidence="1">
    <location>
        <begin position="25"/>
        <end position="44"/>
    </location>
</feature>
<evidence type="ECO:0000313" key="2">
    <source>
        <dbReference type="EMBL" id="GBL80837.1"/>
    </source>
</evidence>
<sequence>MRQRNPKAYKQRLHINSTLPFKLPLPRSKKWQSSNKQQKHQMSHLKYKADIASGKKRCEAMLACLETNNENKFFYYLKSSRVFQPVASLSCYKCGVGSPVER</sequence>
<accession>A0A4Y2AMV2</accession>
<gene>
    <name evidence="2" type="ORF">AVEN_26263_1</name>
</gene>
<evidence type="ECO:0000256" key="1">
    <source>
        <dbReference type="SAM" id="MobiDB-lite"/>
    </source>
</evidence>
<dbReference type="Proteomes" id="UP000499080">
    <property type="component" value="Unassembled WGS sequence"/>
</dbReference>
<protein>
    <submittedName>
        <fullName evidence="2">Uncharacterized protein</fullName>
    </submittedName>
</protein>
<evidence type="ECO:0000313" key="3">
    <source>
        <dbReference type="Proteomes" id="UP000499080"/>
    </source>
</evidence>
<name>A0A4Y2AMV2_ARAVE</name>
<comment type="caution">
    <text evidence="2">The sequence shown here is derived from an EMBL/GenBank/DDBJ whole genome shotgun (WGS) entry which is preliminary data.</text>
</comment>
<dbReference type="AlphaFoldDB" id="A0A4Y2AMV2"/>
<organism evidence="2 3">
    <name type="scientific">Araneus ventricosus</name>
    <name type="common">Orbweaver spider</name>
    <name type="synonym">Epeira ventricosa</name>
    <dbReference type="NCBI Taxonomy" id="182803"/>
    <lineage>
        <taxon>Eukaryota</taxon>
        <taxon>Metazoa</taxon>
        <taxon>Ecdysozoa</taxon>
        <taxon>Arthropoda</taxon>
        <taxon>Chelicerata</taxon>
        <taxon>Arachnida</taxon>
        <taxon>Araneae</taxon>
        <taxon>Araneomorphae</taxon>
        <taxon>Entelegynae</taxon>
        <taxon>Araneoidea</taxon>
        <taxon>Araneidae</taxon>
        <taxon>Araneus</taxon>
    </lineage>
</organism>
<proteinExistence type="predicted"/>
<keyword evidence="3" id="KW-1185">Reference proteome</keyword>
<dbReference type="EMBL" id="BGPR01000023">
    <property type="protein sequence ID" value="GBL80837.1"/>
    <property type="molecule type" value="Genomic_DNA"/>
</dbReference>